<dbReference type="PRINTS" id="PR01001">
    <property type="entry name" value="FADG3PDH"/>
</dbReference>
<evidence type="ECO:0000256" key="3">
    <source>
        <dbReference type="ARBA" id="ARBA00022630"/>
    </source>
</evidence>
<dbReference type="EMBL" id="LPWD01000101">
    <property type="protein sequence ID" value="ODS03496.1"/>
    <property type="molecule type" value="Genomic_DNA"/>
</dbReference>
<evidence type="ECO:0000256" key="2">
    <source>
        <dbReference type="ARBA" id="ARBA00007330"/>
    </source>
</evidence>
<evidence type="ECO:0000256" key="4">
    <source>
        <dbReference type="ARBA" id="ARBA00022827"/>
    </source>
</evidence>
<dbReference type="InterPro" id="IPR031656">
    <property type="entry name" value="DAO_C"/>
</dbReference>
<dbReference type="Pfam" id="PF01266">
    <property type="entry name" value="DAO"/>
    <property type="match status" value="1"/>
</dbReference>
<dbReference type="OrthoDB" id="9766796at2"/>
<evidence type="ECO:0008006" key="10">
    <source>
        <dbReference type="Google" id="ProtNLM"/>
    </source>
</evidence>
<reference evidence="8 9" key="1">
    <citation type="journal article" date="2016" name="Environ. Microbiol.">
        <title>New Methyloceanibacter diversity from North Sea sediments includes methanotroph containing solely the soluble methane monooxygenase.</title>
        <authorList>
            <person name="Vekeman B."/>
            <person name="Kerckhof F.M."/>
            <person name="Cremers G."/>
            <person name="de Vos P."/>
            <person name="Vandamme P."/>
            <person name="Boon N."/>
            <person name="Op den Camp H.J."/>
            <person name="Heylen K."/>
        </authorList>
    </citation>
    <scope>NUCLEOTIDE SEQUENCE [LARGE SCALE GENOMIC DNA]</scope>
    <source>
        <strain evidence="8 9">R-67177</strain>
    </source>
</reference>
<gene>
    <name evidence="8" type="ORF">AUC71_00875</name>
</gene>
<name>A0A1E3WCI6_9HYPH</name>
<dbReference type="InterPro" id="IPR006076">
    <property type="entry name" value="FAD-dep_OxRdtase"/>
</dbReference>
<dbReference type="Proteomes" id="UP000095042">
    <property type="component" value="Unassembled WGS sequence"/>
</dbReference>
<keyword evidence="3" id="KW-0285">Flavoprotein</keyword>
<dbReference type="Gene3D" id="3.30.9.10">
    <property type="entry name" value="D-Amino Acid Oxidase, subunit A, domain 2"/>
    <property type="match status" value="1"/>
</dbReference>
<evidence type="ECO:0000259" key="6">
    <source>
        <dbReference type="Pfam" id="PF01266"/>
    </source>
</evidence>
<keyword evidence="5" id="KW-0560">Oxidoreductase</keyword>
<dbReference type="Gene3D" id="1.10.8.870">
    <property type="entry name" value="Alpha-glycerophosphate oxidase, cap domain"/>
    <property type="match status" value="1"/>
</dbReference>
<proteinExistence type="inferred from homology"/>
<organism evidence="8 9">
    <name type="scientific">Methyloceanibacter marginalis</name>
    <dbReference type="NCBI Taxonomy" id="1774971"/>
    <lineage>
        <taxon>Bacteria</taxon>
        <taxon>Pseudomonadati</taxon>
        <taxon>Pseudomonadota</taxon>
        <taxon>Alphaproteobacteria</taxon>
        <taxon>Hyphomicrobiales</taxon>
        <taxon>Hyphomicrobiaceae</taxon>
        <taxon>Methyloceanibacter</taxon>
    </lineage>
</organism>
<protein>
    <recommendedName>
        <fullName evidence="10">Glycerol-3-phosphate dehydrogenase</fullName>
    </recommendedName>
</protein>
<evidence type="ECO:0000313" key="9">
    <source>
        <dbReference type="Proteomes" id="UP000095042"/>
    </source>
</evidence>
<accession>A0A1E3WCI6</accession>
<dbReference type="Gene3D" id="3.50.50.60">
    <property type="entry name" value="FAD/NAD(P)-binding domain"/>
    <property type="match status" value="1"/>
</dbReference>
<evidence type="ECO:0000259" key="7">
    <source>
        <dbReference type="Pfam" id="PF16901"/>
    </source>
</evidence>
<dbReference type="InterPro" id="IPR000447">
    <property type="entry name" value="G3P_DH_FAD-dep"/>
</dbReference>
<evidence type="ECO:0000313" key="8">
    <source>
        <dbReference type="EMBL" id="ODS03496.1"/>
    </source>
</evidence>
<comment type="caution">
    <text evidence="8">The sequence shown here is derived from an EMBL/GenBank/DDBJ whole genome shotgun (WGS) entry which is preliminary data.</text>
</comment>
<keyword evidence="4" id="KW-0274">FAD</keyword>
<dbReference type="PANTHER" id="PTHR11985">
    <property type="entry name" value="GLYCEROL-3-PHOSPHATE DEHYDROGENASE"/>
    <property type="match status" value="1"/>
</dbReference>
<dbReference type="InterPro" id="IPR036188">
    <property type="entry name" value="FAD/NAD-bd_sf"/>
</dbReference>
<dbReference type="Pfam" id="PF16901">
    <property type="entry name" value="DAO_C"/>
    <property type="match status" value="1"/>
</dbReference>
<sequence>MTAETFDILVVGGGIHGAAVARDAAGRGLKVLLAEKGDYACATSSASSKLIHGGLRYLEQGELGLVRESLTERAELLKTAPHLVTPLRFLLPVYRWQKRSPWSLRAGLGLYDLFSRGDGLPASGRLPRTEAAALPRLRQENLSAVLHYHDCRADDARLTLSVALDARTRGADILNRRAVTAITPLENGYAVELDERGRKRSVEARFVINAAGPFVAQVDRLTSAAPEPQHLELVRGSHIVLPMPDPPALDAYTLQDEGERIVFVMPWLDGRFLVVGTTDVPHEGDPGTAHCSFEEKSYLVHAYNRYFANPGRTVTERDIVFTWSGVRALHGGTETKPSRISRSPSLAACAQGNGGFLTIYGGKLTTHRALAEDALLMLGPFGLETSGAWTKNVPLYGGGMPRPTLLAHAEKGPASVPPDTRQRWALTYGDRIDDVFARLDANAAAAEAVAPGVFRAELEHAAEVEDAMTAEDFLLRRTKLHLLLDQNGRDAIAEWFAKNIQ</sequence>
<dbReference type="PANTHER" id="PTHR11985:SF15">
    <property type="entry name" value="GLYCEROL-3-PHOSPHATE DEHYDROGENASE, MITOCHONDRIAL"/>
    <property type="match status" value="1"/>
</dbReference>
<dbReference type="GO" id="GO:0046168">
    <property type="term" value="P:glycerol-3-phosphate catabolic process"/>
    <property type="evidence" value="ECO:0007669"/>
    <property type="project" value="TreeGrafter"/>
</dbReference>
<dbReference type="GO" id="GO:0004368">
    <property type="term" value="F:glycerol-3-phosphate dehydrogenase (quinone) activity"/>
    <property type="evidence" value="ECO:0007669"/>
    <property type="project" value="InterPro"/>
</dbReference>
<keyword evidence="9" id="KW-1185">Reference proteome</keyword>
<dbReference type="NCBIfam" id="NF009906">
    <property type="entry name" value="PRK13369.1"/>
    <property type="match status" value="1"/>
</dbReference>
<feature type="domain" description="Alpha-glycerophosphate oxidase C-terminal" evidence="7">
    <location>
        <begin position="390"/>
        <end position="494"/>
    </location>
</feature>
<dbReference type="SUPFAM" id="SSF51905">
    <property type="entry name" value="FAD/NAD(P)-binding domain"/>
    <property type="match status" value="1"/>
</dbReference>
<evidence type="ECO:0000256" key="5">
    <source>
        <dbReference type="ARBA" id="ARBA00023002"/>
    </source>
</evidence>
<dbReference type="InterPro" id="IPR038299">
    <property type="entry name" value="DAO_C_sf"/>
</dbReference>
<evidence type="ECO:0000256" key="1">
    <source>
        <dbReference type="ARBA" id="ARBA00001974"/>
    </source>
</evidence>
<dbReference type="RefSeq" id="WP_069623310.1">
    <property type="nucleotide sequence ID" value="NZ_LPWD01000101.1"/>
</dbReference>
<dbReference type="AlphaFoldDB" id="A0A1E3WCI6"/>
<feature type="domain" description="FAD dependent oxidoreductase" evidence="6">
    <location>
        <begin position="7"/>
        <end position="367"/>
    </location>
</feature>
<comment type="similarity">
    <text evidence="2">Belongs to the FAD-dependent glycerol-3-phosphate dehydrogenase family.</text>
</comment>
<dbReference type="NCBIfam" id="NF008899">
    <property type="entry name" value="PRK12266.1"/>
    <property type="match status" value="1"/>
</dbReference>
<comment type="cofactor">
    <cofactor evidence="1">
        <name>FAD</name>
        <dbReference type="ChEBI" id="CHEBI:57692"/>
    </cofactor>
</comment>